<organism evidence="1 2">
    <name type="scientific">Paramecium sonneborni</name>
    <dbReference type="NCBI Taxonomy" id="65129"/>
    <lineage>
        <taxon>Eukaryota</taxon>
        <taxon>Sar</taxon>
        <taxon>Alveolata</taxon>
        <taxon>Ciliophora</taxon>
        <taxon>Intramacronucleata</taxon>
        <taxon>Oligohymenophorea</taxon>
        <taxon>Peniculida</taxon>
        <taxon>Parameciidae</taxon>
        <taxon>Paramecium</taxon>
    </lineage>
</organism>
<proteinExistence type="predicted"/>
<dbReference type="Proteomes" id="UP000692954">
    <property type="component" value="Unassembled WGS sequence"/>
</dbReference>
<gene>
    <name evidence="1" type="ORF">PSON_ATCC_30995.1.T0910060</name>
</gene>
<evidence type="ECO:0000313" key="2">
    <source>
        <dbReference type="Proteomes" id="UP000692954"/>
    </source>
</evidence>
<dbReference type="AlphaFoldDB" id="A0A8S1Q0J8"/>
<protein>
    <submittedName>
        <fullName evidence="1">Uncharacterized protein</fullName>
    </submittedName>
</protein>
<sequence>MIHHHNIQIDNYMFYYKILQMKYQLQDMFCKSQILMHCKINKNNDIIYKFQLHHHNILVYNYMIINCYLKFFQKHQNRVHNWLNCPYIQNKSNGILQ</sequence>
<keyword evidence="2" id="KW-1185">Reference proteome</keyword>
<comment type="caution">
    <text evidence="1">The sequence shown here is derived from an EMBL/GenBank/DDBJ whole genome shotgun (WGS) entry which is preliminary data.</text>
</comment>
<name>A0A8S1Q0J8_9CILI</name>
<accession>A0A8S1Q0J8</accession>
<dbReference type="EMBL" id="CAJJDN010000091">
    <property type="protein sequence ID" value="CAD8108419.1"/>
    <property type="molecule type" value="Genomic_DNA"/>
</dbReference>
<reference evidence="1" key="1">
    <citation type="submission" date="2021-01" db="EMBL/GenBank/DDBJ databases">
        <authorList>
            <consortium name="Genoscope - CEA"/>
            <person name="William W."/>
        </authorList>
    </citation>
    <scope>NUCLEOTIDE SEQUENCE</scope>
</reference>
<evidence type="ECO:0000313" key="1">
    <source>
        <dbReference type="EMBL" id="CAD8108419.1"/>
    </source>
</evidence>